<keyword evidence="2" id="KW-0812">Transmembrane</keyword>
<gene>
    <name evidence="3" type="ORF">M9Y10_045341</name>
</gene>
<feature type="region of interest" description="Disordered" evidence="1">
    <location>
        <begin position="720"/>
        <end position="772"/>
    </location>
</feature>
<reference evidence="3 4" key="1">
    <citation type="submission" date="2024-04" db="EMBL/GenBank/DDBJ databases">
        <title>Tritrichomonas musculus Genome.</title>
        <authorList>
            <person name="Alves-Ferreira E."/>
            <person name="Grigg M."/>
            <person name="Lorenzi H."/>
            <person name="Galac M."/>
        </authorList>
    </citation>
    <scope>NUCLEOTIDE SEQUENCE [LARGE SCALE GENOMIC DNA]</scope>
    <source>
        <strain evidence="3 4">EAF2021</strain>
    </source>
</reference>
<keyword evidence="2" id="KW-0472">Membrane</keyword>
<dbReference type="EMBL" id="JAPFFF010000009">
    <property type="protein sequence ID" value="KAK8882699.1"/>
    <property type="molecule type" value="Genomic_DNA"/>
</dbReference>
<evidence type="ECO:0000313" key="4">
    <source>
        <dbReference type="Proteomes" id="UP001470230"/>
    </source>
</evidence>
<feature type="transmembrane region" description="Helical" evidence="2">
    <location>
        <begin position="104"/>
        <end position="122"/>
    </location>
</feature>
<name>A0ABR2JVB9_9EUKA</name>
<organism evidence="3 4">
    <name type="scientific">Tritrichomonas musculus</name>
    <dbReference type="NCBI Taxonomy" id="1915356"/>
    <lineage>
        <taxon>Eukaryota</taxon>
        <taxon>Metamonada</taxon>
        <taxon>Parabasalia</taxon>
        <taxon>Tritrichomonadida</taxon>
        <taxon>Tritrichomonadidae</taxon>
        <taxon>Tritrichomonas</taxon>
    </lineage>
</organism>
<keyword evidence="4" id="KW-1185">Reference proteome</keyword>
<dbReference type="Proteomes" id="UP001470230">
    <property type="component" value="Unassembled WGS sequence"/>
</dbReference>
<proteinExistence type="predicted"/>
<evidence type="ECO:0000313" key="3">
    <source>
        <dbReference type="EMBL" id="KAK8882699.1"/>
    </source>
</evidence>
<keyword evidence="2" id="KW-1133">Transmembrane helix</keyword>
<sequence length="820" mass="97241">MHSPPAVDDLLKKIYTDIDKKRIEILEAERFINLSLLTRTTKYPEKFMLPMNEFIAMLENQVVLTSEEIDPSFVQHTSLLISYVYGNIDQLVKGVAAMSQSEEFPFIVSSMLPSIFGFFISAEYMQYALNFYKTFIRTQKKNLSLIVIQPFFCSIFTYRYIENVMESFLIKFGTETIRKNEPFPQEFMNKYSNLLTKLLIEALPLLPAAFFEIFKTVLEDKWNKTKLVHLFFSSFLKPQFLMYLRSSPFNDEGYVRQIIDNIARNDKYFTQIINSWYIAIPKYEIFPIYTPFKQVFVTLFLSIADVMMTTTCLLKGGTLPGVLDDMSCFKYGPEIKFNPLIVRIYTKELKVLPPKVDPLIMPLSNPIESNPNFDRTYRAMKSVIPKTTTVFEELLKHENQTTEFTNYALQKAIAEKQSQIESLENYLVAKYYHNRLIDLREIVRSREDFIKIPFVLQIAQSGKSFKDVSQTFLSNHAKRVLFLCTIKKNVHYVYDELIIDFRNLIKSWDQLSFSRRKNCELNFVNTMSKSRQENFWQACNIISCLTRVPIYRTFELLMKAIKMIYLINSERFHDLLRTAMIFSKSKFVPLVFELQNEFAIKNMTFREMLYENEYEIWIAFESFLLTYANGNPEKNENNDTRDAFIQVSNKIVTVVANLIAAQSKKKTSKFKEKTVEFFEKQKEKLKKEKIEKEKQRREKQARLKLKKEQMQKEKLEKLKMKKEKQEKQEMITIKKGKDQKIDEEFSTEDTEETEDPTEWKEEEEEDLEERMEKDIEVNLEKEFEEKLEKEIEKELRLREEEEDFTTKEDNDDTGKTTDLL</sequence>
<feature type="region of interest" description="Disordered" evidence="1">
    <location>
        <begin position="794"/>
        <end position="820"/>
    </location>
</feature>
<feature type="compositionally biased region" description="Acidic residues" evidence="1">
    <location>
        <begin position="744"/>
        <end position="769"/>
    </location>
</feature>
<evidence type="ECO:0000256" key="1">
    <source>
        <dbReference type="SAM" id="MobiDB-lite"/>
    </source>
</evidence>
<evidence type="ECO:0008006" key="5">
    <source>
        <dbReference type="Google" id="ProtNLM"/>
    </source>
</evidence>
<comment type="caution">
    <text evidence="3">The sequence shown here is derived from an EMBL/GenBank/DDBJ whole genome shotgun (WGS) entry which is preliminary data.</text>
</comment>
<feature type="transmembrane region" description="Helical" evidence="2">
    <location>
        <begin position="143"/>
        <end position="161"/>
    </location>
</feature>
<protein>
    <recommendedName>
        <fullName evidence="5">THO complex subunitTHOC2 C-terminal domain-containing protein</fullName>
    </recommendedName>
</protein>
<accession>A0ABR2JVB9</accession>
<evidence type="ECO:0000256" key="2">
    <source>
        <dbReference type="SAM" id="Phobius"/>
    </source>
</evidence>
<feature type="compositionally biased region" description="Basic and acidic residues" evidence="1">
    <location>
        <begin position="720"/>
        <end position="729"/>
    </location>
</feature>